<reference evidence="4" key="1">
    <citation type="submission" date="2018-12" db="EMBL/GenBank/DDBJ databases">
        <title>Dusodibacter welbiota gen. nov., sp. nov., isolated from human faeces and emended description of the Oscillibacter genus.</title>
        <authorList>
            <person name="Le Roy T."/>
            <person name="Van der Smissen P."/>
            <person name="Delzenne N."/>
            <person name="Muccioli G."/>
            <person name="Collet J.F."/>
            <person name="Cani P.D."/>
        </authorList>
    </citation>
    <scope>NUCLEOTIDE SEQUENCE [LARGE SCALE GENOMIC DNA]</scope>
    <source>
        <strain evidence="4">J115</strain>
    </source>
</reference>
<dbReference type="PROSITE" id="PS51272">
    <property type="entry name" value="SLH"/>
    <property type="match status" value="1"/>
</dbReference>
<accession>A0A4D7AUJ1</accession>
<dbReference type="InterPro" id="IPR001119">
    <property type="entry name" value="SLH_dom"/>
</dbReference>
<dbReference type="Proteomes" id="UP000298642">
    <property type="component" value="Chromosome"/>
</dbReference>
<keyword evidence="4" id="KW-1185">Reference proteome</keyword>
<evidence type="ECO:0000256" key="1">
    <source>
        <dbReference type="ARBA" id="ARBA00022737"/>
    </source>
</evidence>
<dbReference type="EMBL" id="CP034413">
    <property type="protein sequence ID" value="QCI61028.1"/>
    <property type="molecule type" value="Genomic_DNA"/>
</dbReference>
<gene>
    <name evidence="3" type="ORF">EIO64_11365</name>
</gene>
<dbReference type="AlphaFoldDB" id="A0A4D7AUJ1"/>
<dbReference type="Pfam" id="PF00395">
    <property type="entry name" value="SLH"/>
    <property type="match status" value="1"/>
</dbReference>
<evidence type="ECO:0000313" key="3">
    <source>
        <dbReference type="EMBL" id="QCI61028.1"/>
    </source>
</evidence>
<evidence type="ECO:0000313" key="4">
    <source>
        <dbReference type="Proteomes" id="UP000298642"/>
    </source>
</evidence>
<evidence type="ECO:0000259" key="2">
    <source>
        <dbReference type="PROSITE" id="PS51272"/>
    </source>
</evidence>
<name>A0A4D7AUJ1_9FIRM</name>
<protein>
    <submittedName>
        <fullName evidence="3">S-layer homology domain-containing protein</fullName>
    </submittedName>
</protein>
<sequence length="39" mass="4323">MGYRRGIISGTTEGLLNPAGTATRAQFAVILYRFFENVM</sequence>
<keyword evidence="1" id="KW-0677">Repeat</keyword>
<proteinExistence type="predicted"/>
<dbReference type="KEGG" id="obj:EIO64_11365"/>
<organism evidence="3 4">
    <name type="scientific">Dysosmobacter welbionis</name>
    <dbReference type="NCBI Taxonomy" id="2093857"/>
    <lineage>
        <taxon>Bacteria</taxon>
        <taxon>Bacillati</taxon>
        <taxon>Bacillota</taxon>
        <taxon>Clostridia</taxon>
        <taxon>Eubacteriales</taxon>
        <taxon>Oscillospiraceae</taxon>
        <taxon>Dysosmobacter</taxon>
    </lineage>
</organism>
<feature type="domain" description="SLH" evidence="2">
    <location>
        <begin position="1"/>
        <end position="39"/>
    </location>
</feature>